<evidence type="ECO:0000256" key="7">
    <source>
        <dbReference type="ARBA" id="ARBA00023002"/>
    </source>
</evidence>
<dbReference type="GO" id="GO:0004497">
    <property type="term" value="F:monooxygenase activity"/>
    <property type="evidence" value="ECO:0007669"/>
    <property type="project" value="TreeGrafter"/>
</dbReference>
<organism evidence="9 10">
    <name type="scientific">Pseudothauera rhizosphaerae</name>
    <dbReference type="NCBI Taxonomy" id="2565932"/>
    <lineage>
        <taxon>Bacteria</taxon>
        <taxon>Pseudomonadati</taxon>
        <taxon>Pseudomonadota</taxon>
        <taxon>Betaproteobacteria</taxon>
        <taxon>Rhodocyclales</taxon>
        <taxon>Zoogloeaceae</taxon>
        <taxon>Pseudothauera</taxon>
    </lineage>
</organism>
<evidence type="ECO:0000313" key="9">
    <source>
        <dbReference type="EMBL" id="THF62723.1"/>
    </source>
</evidence>
<dbReference type="InterPro" id="IPR036188">
    <property type="entry name" value="FAD/NAD-bd_sf"/>
</dbReference>
<evidence type="ECO:0000256" key="2">
    <source>
        <dbReference type="ARBA" id="ARBA00004924"/>
    </source>
</evidence>
<dbReference type="SUPFAM" id="SSF51905">
    <property type="entry name" value="FAD/NAD(P)-binding domain"/>
    <property type="match status" value="1"/>
</dbReference>
<dbReference type="Pfam" id="PF13434">
    <property type="entry name" value="Lys_Orn_oxgnase"/>
    <property type="match status" value="1"/>
</dbReference>
<keyword evidence="7" id="KW-0560">Oxidoreductase</keyword>
<dbReference type="InterPro" id="IPR050982">
    <property type="entry name" value="Auxin_biosynth/cation_transpt"/>
</dbReference>
<dbReference type="Proteomes" id="UP000307956">
    <property type="component" value="Unassembled WGS sequence"/>
</dbReference>
<dbReference type="EMBL" id="SSOD01000004">
    <property type="protein sequence ID" value="THF62723.1"/>
    <property type="molecule type" value="Genomic_DNA"/>
</dbReference>
<keyword evidence="5" id="KW-0274">FAD</keyword>
<keyword evidence="6" id="KW-0521">NADP</keyword>
<evidence type="ECO:0000256" key="1">
    <source>
        <dbReference type="ARBA" id="ARBA00001974"/>
    </source>
</evidence>
<protein>
    <submittedName>
        <fullName evidence="9">NAD(P)/FAD-dependent oxidoreductase</fullName>
    </submittedName>
</protein>
<gene>
    <name evidence="9" type="ORF">E6O51_07125</name>
</gene>
<sequence length="502" mass="54767">MSRAARFLPPERDTKMSTLQQLQEDVERSFRWSAPLPPNWVPETPGADHDAVIVGGGQTGVAIVYGLRRLGITRVKAIDQAPEGEAGIWTTTARMNLLRTSKFLPGPEYGNPLLSFRAWFETQHGAAAFDALTRIARTDWAAYLAWYQRTVGVQVQHGTRLLDIEALENGLLRLHLEADGRLHTETTRKLVLATGFGGGGEDNIPAAIRALPKPLWAHTSEHIDFTLLKGKTVGIVGAGPSAFDAAGVALENGARAVHLFSRRGEIHHQPESPPGAAPGPFPPARQPGAMEHFHRLPDGVRWRYHLLGKGAGASTPIDSIDRATAFENFHIHLNTTARTLETDGDKVHIQIGDEPFALDFVIAGTGFRIDLASRPELSLIVDDIALWKDRYTPRPGEEYPEAGLYPYLGEGFEFTEKIPGQAPYLANIHCYNWAAALSSGKNLSDVPSMPELPRLLSGISRGLFFADLDHHADRITAKGGAGADPSVYAKAVWPLRRNTTAA</sequence>
<name>A0A4S4AS73_9RHOO</name>
<dbReference type="InterPro" id="IPR025700">
    <property type="entry name" value="Lys/Orn_oxygenase"/>
</dbReference>
<reference evidence="9 10" key="1">
    <citation type="submission" date="2019-04" db="EMBL/GenBank/DDBJ databases">
        <title>Azoarcus rhizosphaerae sp. nov. isolated from rhizosphere of Ficus religiosa.</title>
        <authorList>
            <person name="Lin S.-Y."/>
            <person name="Hameed A."/>
            <person name="Hsu Y.-H."/>
            <person name="Young C.-C."/>
        </authorList>
    </citation>
    <scope>NUCLEOTIDE SEQUENCE [LARGE SCALE GENOMIC DNA]</scope>
    <source>
        <strain evidence="9 10">CC-YHH848</strain>
    </source>
</reference>
<comment type="pathway">
    <text evidence="2">Siderophore biosynthesis.</text>
</comment>
<evidence type="ECO:0000256" key="8">
    <source>
        <dbReference type="SAM" id="MobiDB-lite"/>
    </source>
</evidence>
<keyword evidence="4" id="KW-0285">Flavoprotein</keyword>
<proteinExistence type="inferred from homology"/>
<feature type="compositionally biased region" description="Pro residues" evidence="8">
    <location>
        <begin position="271"/>
        <end position="285"/>
    </location>
</feature>
<evidence type="ECO:0000256" key="3">
    <source>
        <dbReference type="ARBA" id="ARBA00007588"/>
    </source>
</evidence>
<comment type="caution">
    <text evidence="9">The sequence shown here is derived from an EMBL/GenBank/DDBJ whole genome shotgun (WGS) entry which is preliminary data.</text>
</comment>
<dbReference type="AlphaFoldDB" id="A0A4S4AS73"/>
<dbReference type="PANTHER" id="PTHR43539:SF91">
    <property type="entry name" value="FAD-DEPENDENT URATE HYDROXYLASE"/>
    <property type="match status" value="1"/>
</dbReference>
<dbReference type="GO" id="GO:0050660">
    <property type="term" value="F:flavin adenine dinucleotide binding"/>
    <property type="evidence" value="ECO:0007669"/>
    <property type="project" value="TreeGrafter"/>
</dbReference>
<evidence type="ECO:0000256" key="5">
    <source>
        <dbReference type="ARBA" id="ARBA00022827"/>
    </source>
</evidence>
<evidence type="ECO:0000256" key="4">
    <source>
        <dbReference type="ARBA" id="ARBA00022630"/>
    </source>
</evidence>
<evidence type="ECO:0000256" key="6">
    <source>
        <dbReference type="ARBA" id="ARBA00022857"/>
    </source>
</evidence>
<evidence type="ECO:0000313" key="10">
    <source>
        <dbReference type="Proteomes" id="UP000307956"/>
    </source>
</evidence>
<dbReference type="Gene3D" id="3.50.50.60">
    <property type="entry name" value="FAD/NAD(P)-binding domain"/>
    <property type="match status" value="1"/>
</dbReference>
<dbReference type="OrthoDB" id="8671611at2"/>
<comment type="similarity">
    <text evidence="3">Belongs to the lysine N(6)-hydroxylase/L-ornithine N(5)-oxygenase family.</text>
</comment>
<keyword evidence="10" id="KW-1185">Reference proteome</keyword>
<accession>A0A4S4AS73</accession>
<dbReference type="PANTHER" id="PTHR43539">
    <property type="entry name" value="FLAVIN-BINDING MONOOXYGENASE-LIKE PROTEIN (AFU_ORTHOLOGUE AFUA_4G09220)"/>
    <property type="match status" value="1"/>
</dbReference>
<comment type="cofactor">
    <cofactor evidence="1">
        <name>FAD</name>
        <dbReference type="ChEBI" id="CHEBI:57692"/>
    </cofactor>
</comment>
<feature type="region of interest" description="Disordered" evidence="8">
    <location>
        <begin position="266"/>
        <end position="287"/>
    </location>
</feature>